<reference evidence="9 10" key="1">
    <citation type="journal article" date="2011" name="Science">
        <title>The Selaginella genome identifies genetic changes associated with the evolution of vascular plants.</title>
        <authorList>
            <person name="Banks J.A."/>
            <person name="Nishiyama T."/>
            <person name="Hasebe M."/>
            <person name="Bowman J.L."/>
            <person name="Gribskov M."/>
            <person name="dePamphilis C."/>
            <person name="Albert V.A."/>
            <person name="Aono N."/>
            <person name="Aoyama T."/>
            <person name="Ambrose B.A."/>
            <person name="Ashton N.W."/>
            <person name="Axtell M.J."/>
            <person name="Barker E."/>
            <person name="Barker M.S."/>
            <person name="Bennetzen J.L."/>
            <person name="Bonawitz N.D."/>
            <person name="Chapple C."/>
            <person name="Cheng C."/>
            <person name="Correa L.G."/>
            <person name="Dacre M."/>
            <person name="DeBarry J."/>
            <person name="Dreyer I."/>
            <person name="Elias M."/>
            <person name="Engstrom E.M."/>
            <person name="Estelle M."/>
            <person name="Feng L."/>
            <person name="Finet C."/>
            <person name="Floyd S.K."/>
            <person name="Frommer W.B."/>
            <person name="Fujita T."/>
            <person name="Gramzow L."/>
            <person name="Gutensohn M."/>
            <person name="Harholt J."/>
            <person name="Hattori M."/>
            <person name="Heyl A."/>
            <person name="Hirai T."/>
            <person name="Hiwatashi Y."/>
            <person name="Ishikawa M."/>
            <person name="Iwata M."/>
            <person name="Karol K.G."/>
            <person name="Koehler B."/>
            <person name="Kolukisaoglu U."/>
            <person name="Kubo M."/>
            <person name="Kurata T."/>
            <person name="Lalonde S."/>
            <person name="Li K."/>
            <person name="Li Y."/>
            <person name="Litt A."/>
            <person name="Lyons E."/>
            <person name="Manning G."/>
            <person name="Maruyama T."/>
            <person name="Michael T.P."/>
            <person name="Mikami K."/>
            <person name="Miyazaki S."/>
            <person name="Morinaga S."/>
            <person name="Murata T."/>
            <person name="Mueller-Roeber B."/>
            <person name="Nelson D.R."/>
            <person name="Obara M."/>
            <person name="Oguri Y."/>
            <person name="Olmstead R.G."/>
            <person name="Onodera N."/>
            <person name="Petersen B.L."/>
            <person name="Pils B."/>
            <person name="Prigge M."/>
            <person name="Rensing S.A."/>
            <person name="Riano-Pachon D.M."/>
            <person name="Roberts A.W."/>
            <person name="Sato Y."/>
            <person name="Scheller H.V."/>
            <person name="Schulz B."/>
            <person name="Schulz C."/>
            <person name="Shakirov E.V."/>
            <person name="Shibagaki N."/>
            <person name="Shinohara N."/>
            <person name="Shippen D.E."/>
            <person name="Soerensen I."/>
            <person name="Sotooka R."/>
            <person name="Sugimoto N."/>
            <person name="Sugita M."/>
            <person name="Sumikawa N."/>
            <person name="Tanurdzic M."/>
            <person name="Theissen G."/>
            <person name="Ulvskov P."/>
            <person name="Wakazuki S."/>
            <person name="Weng J.K."/>
            <person name="Willats W.W."/>
            <person name="Wipf D."/>
            <person name="Wolf P.G."/>
            <person name="Yang L."/>
            <person name="Zimmer A.D."/>
            <person name="Zhu Q."/>
            <person name="Mitros T."/>
            <person name="Hellsten U."/>
            <person name="Loque D."/>
            <person name="Otillar R."/>
            <person name="Salamov A."/>
            <person name="Schmutz J."/>
            <person name="Shapiro H."/>
            <person name="Lindquist E."/>
            <person name="Lucas S."/>
            <person name="Rokhsar D."/>
            <person name="Grigoriev I.V."/>
        </authorList>
    </citation>
    <scope>NUCLEOTIDE SEQUENCE [LARGE SCALE GENOMIC DNA]</scope>
</reference>
<accession>D8R394</accession>
<dbReference type="InterPro" id="IPR017930">
    <property type="entry name" value="Myb_dom"/>
</dbReference>
<organism evidence="10">
    <name type="scientific">Selaginella moellendorffii</name>
    <name type="common">Spikemoss</name>
    <dbReference type="NCBI Taxonomy" id="88036"/>
    <lineage>
        <taxon>Eukaryota</taxon>
        <taxon>Viridiplantae</taxon>
        <taxon>Streptophyta</taxon>
        <taxon>Embryophyta</taxon>
        <taxon>Tracheophyta</taxon>
        <taxon>Lycopodiopsida</taxon>
        <taxon>Selaginellales</taxon>
        <taxon>Selaginellaceae</taxon>
        <taxon>Selaginella</taxon>
    </lineage>
</organism>
<dbReference type="GO" id="GO:0009739">
    <property type="term" value="P:response to gibberellin"/>
    <property type="evidence" value="ECO:0000318"/>
    <property type="project" value="GO_Central"/>
</dbReference>
<dbReference type="CDD" id="cd00167">
    <property type="entry name" value="SANT"/>
    <property type="match status" value="1"/>
</dbReference>
<feature type="domain" description="HTH myb-type" evidence="8">
    <location>
        <begin position="108"/>
        <end position="164"/>
    </location>
</feature>
<dbReference type="AlphaFoldDB" id="D8R394"/>
<dbReference type="Pfam" id="PF00249">
    <property type="entry name" value="Myb_DNA-binding"/>
    <property type="match status" value="1"/>
</dbReference>
<evidence type="ECO:0000256" key="4">
    <source>
        <dbReference type="ARBA" id="ARBA00023163"/>
    </source>
</evidence>
<dbReference type="Proteomes" id="UP000001514">
    <property type="component" value="Unassembled WGS sequence"/>
</dbReference>
<feature type="compositionally biased region" description="Basic and acidic residues" evidence="6">
    <location>
        <begin position="101"/>
        <end position="116"/>
    </location>
</feature>
<keyword evidence="3" id="KW-0238">DNA-binding</keyword>
<keyword evidence="4" id="KW-0804">Transcription</keyword>
<sequence length="196" mass="22045">MPEELRIAPPAWSAADIKLFESALSVSAHKFGSGEPNWEKFHLPGKQGWELKQQYDMLVKDVAAIEAGLVAPPNYIEAPPQGSPDRSGSPGRKIPASIVHRTSDHPPQERRKGIPWSEDEHKLFLIGLEKYGKGDWRSISRKVVITRTPTQVASHAQKYFNRLASKNKDKRRNSIHDITSVSPPPLISPHHRPMHH</sequence>
<dbReference type="EMBL" id="GL377571">
    <property type="protein sequence ID" value="EFJ32908.1"/>
    <property type="molecule type" value="Genomic_DNA"/>
</dbReference>
<dbReference type="PANTHER" id="PTHR44042">
    <property type="entry name" value="DUPLICATED HOMEODOMAIN-LIKE SUPERFAMILY PROTEIN-RELATED"/>
    <property type="match status" value="1"/>
</dbReference>
<dbReference type="InterPro" id="IPR006447">
    <property type="entry name" value="Myb_dom_plants"/>
</dbReference>
<evidence type="ECO:0000256" key="6">
    <source>
        <dbReference type="SAM" id="MobiDB-lite"/>
    </source>
</evidence>
<comment type="subcellular location">
    <subcellularLocation>
        <location evidence="1">Nucleus</location>
    </subcellularLocation>
</comment>
<evidence type="ECO:0000256" key="2">
    <source>
        <dbReference type="ARBA" id="ARBA00023015"/>
    </source>
</evidence>
<dbReference type="PANTHER" id="PTHR44042:SF67">
    <property type="entry name" value="MYB-LIKE PROTEIN I"/>
    <property type="match status" value="1"/>
</dbReference>
<dbReference type="OrthoDB" id="118550at2759"/>
<dbReference type="GO" id="GO:0009751">
    <property type="term" value="P:response to salicylic acid"/>
    <property type="evidence" value="ECO:0000318"/>
    <property type="project" value="GO_Central"/>
</dbReference>
<evidence type="ECO:0000256" key="1">
    <source>
        <dbReference type="ARBA" id="ARBA00004123"/>
    </source>
</evidence>
<keyword evidence="5" id="KW-0539">Nucleus</keyword>
<evidence type="ECO:0000259" key="8">
    <source>
        <dbReference type="PROSITE" id="PS51294"/>
    </source>
</evidence>
<name>D8R394_SELML</name>
<dbReference type="GO" id="GO:0005634">
    <property type="term" value="C:nucleus"/>
    <property type="evidence" value="ECO:0007669"/>
    <property type="project" value="UniProtKB-SubCell"/>
</dbReference>
<feature type="region of interest" description="Disordered" evidence="6">
    <location>
        <begin position="165"/>
        <end position="196"/>
    </location>
</feature>
<dbReference type="KEGG" id="smo:SELMODRAFT_84280"/>
<dbReference type="eggNOG" id="KOG0724">
    <property type="taxonomic scope" value="Eukaryota"/>
</dbReference>
<gene>
    <name evidence="9" type="ORF">SELMODRAFT_84280</name>
</gene>
<dbReference type="HOGENOM" id="CLU_060837_4_1_1"/>
<dbReference type="Gramene" id="EFJ32908">
    <property type="protein sequence ID" value="EFJ32908"/>
    <property type="gene ID" value="SELMODRAFT_84280"/>
</dbReference>
<dbReference type="Gene3D" id="1.10.10.60">
    <property type="entry name" value="Homeodomain-like"/>
    <property type="match status" value="1"/>
</dbReference>
<proteinExistence type="predicted"/>
<feature type="region of interest" description="Disordered" evidence="6">
    <location>
        <begin position="73"/>
        <end position="116"/>
    </location>
</feature>
<dbReference type="NCBIfam" id="TIGR01557">
    <property type="entry name" value="myb_SHAQKYF"/>
    <property type="match status" value="1"/>
</dbReference>
<evidence type="ECO:0000259" key="7">
    <source>
        <dbReference type="PROSITE" id="PS50090"/>
    </source>
</evidence>
<evidence type="ECO:0000256" key="3">
    <source>
        <dbReference type="ARBA" id="ARBA00023125"/>
    </source>
</evidence>
<dbReference type="FunFam" id="1.10.10.60:FF:000009">
    <property type="entry name" value="transcription factor MYB1R1"/>
    <property type="match status" value="1"/>
</dbReference>
<dbReference type="STRING" id="88036.D8R394"/>
<evidence type="ECO:0000313" key="10">
    <source>
        <dbReference type="Proteomes" id="UP000001514"/>
    </source>
</evidence>
<keyword evidence="10" id="KW-1185">Reference proteome</keyword>
<dbReference type="SMART" id="SM00717">
    <property type="entry name" value="SANT"/>
    <property type="match status" value="1"/>
</dbReference>
<dbReference type="InterPro" id="IPR009057">
    <property type="entry name" value="Homeodomain-like_sf"/>
</dbReference>
<dbReference type="SUPFAM" id="SSF46689">
    <property type="entry name" value="Homeodomain-like"/>
    <property type="match status" value="1"/>
</dbReference>
<evidence type="ECO:0000256" key="5">
    <source>
        <dbReference type="ARBA" id="ARBA00023242"/>
    </source>
</evidence>
<dbReference type="GO" id="GO:0003677">
    <property type="term" value="F:DNA binding"/>
    <property type="evidence" value="ECO:0007669"/>
    <property type="project" value="UniProtKB-KW"/>
</dbReference>
<dbReference type="PROSITE" id="PS50090">
    <property type="entry name" value="MYB_LIKE"/>
    <property type="match status" value="1"/>
</dbReference>
<evidence type="ECO:0000313" key="9">
    <source>
        <dbReference type="EMBL" id="EFJ32908.1"/>
    </source>
</evidence>
<dbReference type="InterPro" id="IPR001005">
    <property type="entry name" value="SANT/Myb"/>
</dbReference>
<dbReference type="PROSITE" id="PS51294">
    <property type="entry name" value="HTH_MYB"/>
    <property type="match status" value="1"/>
</dbReference>
<dbReference type="InParanoid" id="D8R394"/>
<keyword evidence="2" id="KW-0805">Transcription regulation</keyword>
<dbReference type="OMA" id="QWTFDEN"/>
<feature type="domain" description="Myb-like" evidence="7">
    <location>
        <begin position="108"/>
        <end position="160"/>
    </location>
</feature>
<protein>
    <submittedName>
        <fullName evidence="9">Uncharacterized protein</fullName>
    </submittedName>
</protein>